<proteinExistence type="predicted"/>
<evidence type="ECO:0000313" key="2">
    <source>
        <dbReference type="Proteomes" id="UP001146120"/>
    </source>
</evidence>
<organism evidence="1 2">
    <name type="scientific">Lagenidium giganteum</name>
    <dbReference type="NCBI Taxonomy" id="4803"/>
    <lineage>
        <taxon>Eukaryota</taxon>
        <taxon>Sar</taxon>
        <taxon>Stramenopiles</taxon>
        <taxon>Oomycota</taxon>
        <taxon>Peronosporomycetes</taxon>
        <taxon>Pythiales</taxon>
        <taxon>Pythiaceae</taxon>
    </lineage>
</organism>
<evidence type="ECO:0000313" key="1">
    <source>
        <dbReference type="EMBL" id="DAZ96544.1"/>
    </source>
</evidence>
<protein>
    <submittedName>
        <fullName evidence="1">Uncharacterized protein</fullName>
    </submittedName>
</protein>
<comment type="caution">
    <text evidence="1">The sequence shown here is derived from an EMBL/GenBank/DDBJ whole genome shotgun (WGS) entry which is preliminary data.</text>
</comment>
<reference evidence="1" key="2">
    <citation type="journal article" date="2023" name="Microbiol Resour">
        <title>Decontamination and Annotation of the Draft Genome Sequence of the Oomycete Lagenidium giganteum ARSEF 373.</title>
        <authorList>
            <person name="Morgan W.R."/>
            <person name="Tartar A."/>
        </authorList>
    </citation>
    <scope>NUCLEOTIDE SEQUENCE</scope>
    <source>
        <strain evidence="1">ARSEF 373</strain>
    </source>
</reference>
<dbReference type="EMBL" id="DAKRPA010000164">
    <property type="protein sequence ID" value="DAZ96544.1"/>
    <property type="molecule type" value="Genomic_DNA"/>
</dbReference>
<keyword evidence="2" id="KW-1185">Reference proteome</keyword>
<name>A0AAV2YTI1_9STRA</name>
<sequence>MVLPRCRESAPKVQRFLQHSKPSGNPTIPELVRDAKEVRLIGERACQV</sequence>
<gene>
    <name evidence="1" type="ORF">N0F65_011221</name>
</gene>
<reference evidence="1" key="1">
    <citation type="submission" date="2022-11" db="EMBL/GenBank/DDBJ databases">
        <authorList>
            <person name="Morgan W.R."/>
            <person name="Tartar A."/>
        </authorList>
    </citation>
    <scope>NUCLEOTIDE SEQUENCE</scope>
    <source>
        <strain evidence="1">ARSEF 373</strain>
    </source>
</reference>
<dbReference type="AlphaFoldDB" id="A0AAV2YTI1"/>
<dbReference type="Proteomes" id="UP001146120">
    <property type="component" value="Unassembled WGS sequence"/>
</dbReference>
<accession>A0AAV2YTI1</accession>